<evidence type="ECO:0000256" key="1">
    <source>
        <dbReference type="SAM" id="MobiDB-lite"/>
    </source>
</evidence>
<organism evidence="2">
    <name type="scientific">Prasinoderma coloniale</name>
    <dbReference type="NCBI Taxonomy" id="156133"/>
    <lineage>
        <taxon>Eukaryota</taxon>
        <taxon>Viridiplantae</taxon>
        <taxon>Prasinodermophyta</taxon>
        <taxon>Prasinodermophyceae</taxon>
        <taxon>Prasinodermales</taxon>
        <taxon>Prasinodermaceae</taxon>
        <taxon>Prasinoderma</taxon>
    </lineage>
</organism>
<dbReference type="InterPro" id="IPR011990">
    <property type="entry name" value="TPR-like_helical_dom_sf"/>
</dbReference>
<proteinExistence type="predicted"/>
<name>A0A7R9TCP2_9VIRI</name>
<evidence type="ECO:0000313" key="2">
    <source>
        <dbReference type="EMBL" id="CAD8231864.1"/>
    </source>
</evidence>
<feature type="compositionally biased region" description="Low complexity" evidence="1">
    <location>
        <begin position="111"/>
        <end position="131"/>
    </location>
</feature>
<sequence>MGGARGIAAARVRLLAAAEAARMRGGAGGDAGADCERVAAGAHAALGKLEMLCGNDAAAQAQYEAALRAFAAHAPARLGLAQLLEARGDAEGAARVLMPVSDRRGGGGGSSNSSSSSSTTTTTSSSSSSTCHSRRSTSSKRNSSKRSPIRTSIRPGSGSAGLASAGWLVATHGARRVPWAGASAVASGQAAQSAVRDGTRLRRASETTSATAAAAAATAAAVAAAPATCSRSVSRSRRTSCTAVATGRASASAPARPLNTCTHPSGRARCRLACPAPTAPLAQTVAGAACPPRCRCGQARVRCWSTPSSGARTTRRCRPPRAW</sequence>
<gene>
    <name evidence="2" type="ORF">PCOL08062_LOCUS2238</name>
</gene>
<dbReference type="SUPFAM" id="SSF48452">
    <property type="entry name" value="TPR-like"/>
    <property type="match status" value="1"/>
</dbReference>
<accession>A0A7R9TCP2</accession>
<dbReference type="AlphaFoldDB" id="A0A7R9TCP2"/>
<reference evidence="2" key="1">
    <citation type="submission" date="2021-01" db="EMBL/GenBank/DDBJ databases">
        <authorList>
            <person name="Corre E."/>
            <person name="Pelletier E."/>
            <person name="Niang G."/>
            <person name="Scheremetjew M."/>
            <person name="Finn R."/>
            <person name="Kale V."/>
            <person name="Holt S."/>
            <person name="Cochrane G."/>
            <person name="Meng A."/>
            <person name="Brown T."/>
            <person name="Cohen L."/>
        </authorList>
    </citation>
    <scope>NUCLEOTIDE SEQUENCE</scope>
    <source>
        <strain evidence="2">CCMP1413</strain>
    </source>
</reference>
<feature type="region of interest" description="Disordered" evidence="1">
    <location>
        <begin position="99"/>
        <end position="160"/>
    </location>
</feature>
<protein>
    <submittedName>
        <fullName evidence="2">Uncharacterized protein</fullName>
    </submittedName>
</protein>
<feature type="compositionally biased region" description="Basic residues" evidence="1">
    <location>
        <begin position="132"/>
        <end position="148"/>
    </location>
</feature>
<dbReference type="EMBL" id="HBDZ01002837">
    <property type="protein sequence ID" value="CAD8231864.1"/>
    <property type="molecule type" value="Transcribed_RNA"/>
</dbReference>